<gene>
    <name evidence="2" type="ORF">AVDCRST_MAG89-1903</name>
</gene>
<protein>
    <submittedName>
        <fullName evidence="2">Uncharacterized protein</fullName>
    </submittedName>
</protein>
<feature type="non-terminal residue" evidence="2">
    <location>
        <position position="344"/>
    </location>
</feature>
<feature type="non-terminal residue" evidence="2">
    <location>
        <position position="1"/>
    </location>
</feature>
<feature type="compositionally biased region" description="Low complexity" evidence="1">
    <location>
        <begin position="1"/>
        <end position="16"/>
    </location>
</feature>
<organism evidence="2">
    <name type="scientific">uncultured Gemmatimonadota bacterium</name>
    <dbReference type="NCBI Taxonomy" id="203437"/>
    <lineage>
        <taxon>Bacteria</taxon>
        <taxon>Pseudomonadati</taxon>
        <taxon>Gemmatimonadota</taxon>
        <taxon>environmental samples</taxon>
    </lineage>
</organism>
<feature type="compositionally biased region" description="Basic and acidic residues" evidence="1">
    <location>
        <begin position="292"/>
        <end position="309"/>
    </location>
</feature>
<feature type="compositionally biased region" description="Low complexity" evidence="1">
    <location>
        <begin position="98"/>
        <end position="112"/>
    </location>
</feature>
<evidence type="ECO:0000256" key="1">
    <source>
        <dbReference type="SAM" id="MobiDB-lite"/>
    </source>
</evidence>
<feature type="region of interest" description="Disordered" evidence="1">
    <location>
        <begin position="1"/>
        <end position="22"/>
    </location>
</feature>
<feature type="region of interest" description="Disordered" evidence="1">
    <location>
        <begin position="220"/>
        <end position="344"/>
    </location>
</feature>
<feature type="compositionally biased region" description="Gly residues" evidence="1">
    <location>
        <begin position="271"/>
        <end position="280"/>
    </location>
</feature>
<accession>A0A6J4L943</accession>
<feature type="compositionally biased region" description="Low complexity" evidence="1">
    <location>
        <begin position="55"/>
        <end position="64"/>
    </location>
</feature>
<feature type="compositionally biased region" description="Low complexity" evidence="1">
    <location>
        <begin position="224"/>
        <end position="247"/>
    </location>
</feature>
<feature type="compositionally biased region" description="Basic residues" evidence="1">
    <location>
        <begin position="145"/>
        <end position="171"/>
    </location>
</feature>
<feature type="compositionally biased region" description="Basic residues" evidence="1">
    <location>
        <begin position="310"/>
        <end position="319"/>
    </location>
</feature>
<sequence>AGGRGTAARASPPAGARGRRALVPVPARHRLLRGGLGADVAGRVLQPHRARGHPVARGAAAGAGRRPGGGPRGRLRRAHLAAGSRAARAGHRARHPGRAAAGGARGVGVHAHQALPVRSRAGGLGDHPAHRGGGDRPGGQEQHRPGVRAGRHRGGRALPQHARRPPRRRLHLSGDRHRPFVRGAGARRGPGHVVRLQPGGAHGVEVQRGLHLQRPVRAHRHPVGGPAAASDGAGARGAANGAQAHAGQGHRREDRRHPAGAQRPARRGAHDGAGGAGRHGQGLAAGRRGQPRRRDEHAGIPRAAEAQRERRGHRGRARRAVVGAGGRGGVRSVPRAAQETQGTL</sequence>
<feature type="compositionally biased region" description="Basic residues" evidence="1">
    <location>
        <begin position="88"/>
        <end position="97"/>
    </location>
</feature>
<proteinExistence type="predicted"/>
<evidence type="ECO:0000313" key="2">
    <source>
        <dbReference type="EMBL" id="CAA9326027.1"/>
    </source>
</evidence>
<reference evidence="2" key="1">
    <citation type="submission" date="2020-02" db="EMBL/GenBank/DDBJ databases">
        <authorList>
            <person name="Meier V. D."/>
        </authorList>
    </citation>
    <scope>NUCLEOTIDE SEQUENCE</scope>
    <source>
        <strain evidence="2">AVDCRST_MAG89</strain>
    </source>
</reference>
<feature type="region of interest" description="Disordered" evidence="1">
    <location>
        <begin position="48"/>
        <end position="198"/>
    </location>
</feature>
<dbReference type="EMBL" id="CADCTV010000404">
    <property type="protein sequence ID" value="CAA9326027.1"/>
    <property type="molecule type" value="Genomic_DNA"/>
</dbReference>
<name>A0A6J4L943_9BACT</name>
<dbReference type="AlphaFoldDB" id="A0A6J4L943"/>